<sequence length="71" mass="8377">MAYISDLTPEQELSELHDYLVGWVQTQEKRLKILTEMVNIRDRKLDSKERMLNEKEKILDDKEIILTGNSA</sequence>
<evidence type="ECO:0000313" key="1">
    <source>
        <dbReference type="EMBL" id="KKL04339.1"/>
    </source>
</evidence>
<protein>
    <submittedName>
        <fullName evidence="1">Uncharacterized protein</fullName>
    </submittedName>
</protein>
<name>A0A0F9A441_9ZZZZ</name>
<comment type="caution">
    <text evidence="1">The sequence shown here is derived from an EMBL/GenBank/DDBJ whole genome shotgun (WGS) entry which is preliminary data.</text>
</comment>
<proteinExistence type="predicted"/>
<accession>A0A0F9A441</accession>
<organism evidence="1">
    <name type="scientific">marine sediment metagenome</name>
    <dbReference type="NCBI Taxonomy" id="412755"/>
    <lineage>
        <taxon>unclassified sequences</taxon>
        <taxon>metagenomes</taxon>
        <taxon>ecological metagenomes</taxon>
    </lineage>
</organism>
<dbReference type="AlphaFoldDB" id="A0A0F9A441"/>
<reference evidence="1" key="1">
    <citation type="journal article" date="2015" name="Nature">
        <title>Complex archaea that bridge the gap between prokaryotes and eukaryotes.</title>
        <authorList>
            <person name="Spang A."/>
            <person name="Saw J.H."/>
            <person name="Jorgensen S.L."/>
            <person name="Zaremba-Niedzwiedzka K."/>
            <person name="Martijn J."/>
            <person name="Lind A.E."/>
            <person name="van Eijk R."/>
            <person name="Schleper C."/>
            <person name="Guy L."/>
            <person name="Ettema T.J."/>
        </authorList>
    </citation>
    <scope>NUCLEOTIDE SEQUENCE</scope>
</reference>
<dbReference type="EMBL" id="LAZR01044565">
    <property type="protein sequence ID" value="KKL04339.1"/>
    <property type="molecule type" value="Genomic_DNA"/>
</dbReference>
<gene>
    <name evidence="1" type="ORF">LCGC14_2617050</name>
</gene>